<organism evidence="2 3">
    <name type="scientific">Moorena bouillonii PNG</name>
    <dbReference type="NCBI Taxonomy" id="568701"/>
    <lineage>
        <taxon>Bacteria</taxon>
        <taxon>Bacillati</taxon>
        <taxon>Cyanobacteriota</taxon>
        <taxon>Cyanophyceae</taxon>
        <taxon>Coleofasciculales</taxon>
        <taxon>Coleofasciculaceae</taxon>
        <taxon>Moorena</taxon>
    </lineage>
</organism>
<protein>
    <recommendedName>
        <fullName evidence="4">Peptidase M10 serralysin C-terminal domain-containing protein</fullName>
    </recommendedName>
</protein>
<dbReference type="SUPFAM" id="SSF51120">
    <property type="entry name" value="beta-Roll"/>
    <property type="match status" value="1"/>
</dbReference>
<dbReference type="AlphaFoldDB" id="A0A1U7N799"/>
<dbReference type="EMBL" id="MKZS01000001">
    <property type="protein sequence ID" value="OLT61830.1"/>
    <property type="molecule type" value="Genomic_DNA"/>
</dbReference>
<dbReference type="Proteomes" id="UP000186657">
    <property type="component" value="Unassembled WGS sequence"/>
</dbReference>
<dbReference type="Pfam" id="PF00353">
    <property type="entry name" value="HemolysinCabind"/>
    <property type="match status" value="1"/>
</dbReference>
<sequence>MKIRDINPRNVNPLHGTDKGDWLTGTPEPDNIDAQGGADTVFGGGGGDFINLGYDDDRDLTWYSNFSERMDIIEDFDPNDEDVVVITSGFFWDLFHNEGLNSDANVGDWLTIEQFGSDTYIRVDPDGIQGYTPFRTLAILKNVDKNDINLDIVDGDFIIA</sequence>
<evidence type="ECO:0000313" key="3">
    <source>
        <dbReference type="Proteomes" id="UP000186657"/>
    </source>
</evidence>
<accession>A0A1U7N799</accession>
<dbReference type="RefSeq" id="WP_075903298.1">
    <property type="nucleotide sequence ID" value="NZ_MKZS01000001.1"/>
</dbReference>
<evidence type="ECO:0008006" key="4">
    <source>
        <dbReference type="Google" id="ProtNLM"/>
    </source>
</evidence>
<dbReference type="GO" id="GO:0005509">
    <property type="term" value="F:calcium ion binding"/>
    <property type="evidence" value="ECO:0007669"/>
    <property type="project" value="InterPro"/>
</dbReference>
<keyword evidence="3" id="KW-1185">Reference proteome</keyword>
<gene>
    <name evidence="2" type="ORF">BJP37_25160</name>
</gene>
<dbReference type="InterPro" id="IPR001343">
    <property type="entry name" value="Hemolysn_Ca-bd"/>
</dbReference>
<evidence type="ECO:0000256" key="1">
    <source>
        <dbReference type="SAM" id="MobiDB-lite"/>
    </source>
</evidence>
<reference evidence="2 3" key="1">
    <citation type="submission" date="2016-10" db="EMBL/GenBank/DDBJ databases">
        <title>Comparative genomics uncovers the prolific and rare metabolic potential of the cyanobacterial genus Moorea.</title>
        <authorList>
            <person name="Leao T."/>
            <person name="Castelao G."/>
            <person name="Korobeynikov A."/>
            <person name="Monroe E.A."/>
            <person name="Podell S."/>
            <person name="Glukhov E."/>
            <person name="Allen E."/>
            <person name="Gerwick W.H."/>
            <person name="Gerwick L."/>
        </authorList>
    </citation>
    <scope>NUCLEOTIDE SEQUENCE [LARGE SCALE GENOMIC DNA]</scope>
    <source>
        <strain evidence="2 3">PNG5-198</strain>
    </source>
</reference>
<feature type="region of interest" description="Disordered" evidence="1">
    <location>
        <begin position="1"/>
        <end position="30"/>
    </location>
</feature>
<name>A0A1U7N799_9CYAN</name>
<proteinExistence type="predicted"/>
<comment type="caution">
    <text evidence="2">The sequence shown here is derived from an EMBL/GenBank/DDBJ whole genome shotgun (WGS) entry which is preliminary data.</text>
</comment>
<evidence type="ECO:0000313" key="2">
    <source>
        <dbReference type="EMBL" id="OLT61830.1"/>
    </source>
</evidence>
<dbReference type="Gene3D" id="2.150.10.10">
    <property type="entry name" value="Serralysin-like metalloprotease, C-terminal"/>
    <property type="match status" value="1"/>
</dbReference>
<dbReference type="InterPro" id="IPR011049">
    <property type="entry name" value="Serralysin-like_metalloprot_C"/>
</dbReference>